<dbReference type="Gene3D" id="3.30.420.40">
    <property type="match status" value="2"/>
</dbReference>
<dbReference type="GO" id="GO:0016301">
    <property type="term" value="F:kinase activity"/>
    <property type="evidence" value="ECO:0007669"/>
    <property type="project" value="UniProtKB-KW"/>
</dbReference>
<dbReference type="EMBL" id="BONV01000014">
    <property type="protein sequence ID" value="GIG80448.1"/>
    <property type="molecule type" value="Genomic_DNA"/>
</dbReference>
<name>A0A8J3PTG1_9ACTN</name>
<dbReference type="PANTHER" id="PTHR43190">
    <property type="entry name" value="N-ACETYL-D-GLUCOSAMINE KINASE"/>
    <property type="match status" value="1"/>
</dbReference>
<dbReference type="AlphaFoldDB" id="A0A8J3PTG1"/>
<keyword evidence="2" id="KW-0418">Kinase</keyword>
<keyword evidence="3" id="KW-1185">Reference proteome</keyword>
<sequence>MTALFVGVDGGGTSTRCVVAAETGEVAGRGRSGGANVLSAPDPAASLLAALTAALEGLDRSQVAGGVFGLAGIARAEAPAAQAWRAAGLPGLPVVVPDVLVAFCGATPEPDGTVLVAGTGAMAARIKGRAVVRRADGLGWLLGDEGSGVWIGRNALTRALTALDGRTPPTLLVDLVAAAVLGHGAPAHGPGPELSPEASRELTVRLIDVVYERVASKGAAWLGTLAPVVDDAARKGDPVAGDILDEAAHRLSRTAKVAGRDPAGDGDDGDDFGGPLVLAGSLLTEPTELARRVRAALGERAPWTPARDGAAGAAALALRAALPADRAHQAHLRLIDRVPVPETR</sequence>
<accession>A0A8J3PTG1</accession>
<dbReference type="InterPro" id="IPR043129">
    <property type="entry name" value="ATPase_NBD"/>
</dbReference>
<dbReference type="RefSeq" id="WP_239115076.1">
    <property type="nucleotide sequence ID" value="NZ_BAABHH010000012.1"/>
</dbReference>
<gene>
    <name evidence="2" type="ORF">Pka01_35750</name>
</gene>
<evidence type="ECO:0000313" key="3">
    <source>
        <dbReference type="Proteomes" id="UP000630097"/>
    </source>
</evidence>
<feature type="domain" description="ATPase BadF/BadG/BcrA/BcrD type" evidence="1">
    <location>
        <begin position="6"/>
        <end position="317"/>
    </location>
</feature>
<evidence type="ECO:0000313" key="2">
    <source>
        <dbReference type="EMBL" id="GIG80448.1"/>
    </source>
</evidence>
<organism evidence="2 3">
    <name type="scientific">Planotetraspora kaengkrachanensis</name>
    <dbReference type="NCBI Taxonomy" id="575193"/>
    <lineage>
        <taxon>Bacteria</taxon>
        <taxon>Bacillati</taxon>
        <taxon>Actinomycetota</taxon>
        <taxon>Actinomycetes</taxon>
        <taxon>Streptosporangiales</taxon>
        <taxon>Streptosporangiaceae</taxon>
        <taxon>Planotetraspora</taxon>
    </lineage>
</organism>
<reference evidence="2 3" key="1">
    <citation type="submission" date="2021-01" db="EMBL/GenBank/DDBJ databases">
        <title>Whole genome shotgun sequence of Planotetraspora kaengkrachanensis NBRC 104272.</title>
        <authorList>
            <person name="Komaki H."/>
            <person name="Tamura T."/>
        </authorList>
    </citation>
    <scope>NUCLEOTIDE SEQUENCE [LARGE SCALE GENOMIC DNA]</scope>
    <source>
        <strain evidence="2 3">NBRC 104272</strain>
    </source>
</reference>
<dbReference type="Pfam" id="PF01869">
    <property type="entry name" value="BcrAD_BadFG"/>
    <property type="match status" value="1"/>
</dbReference>
<dbReference type="InterPro" id="IPR052519">
    <property type="entry name" value="Euk-type_GlcNAc_Kinase"/>
</dbReference>
<proteinExistence type="predicted"/>
<dbReference type="InterPro" id="IPR002731">
    <property type="entry name" value="ATPase_BadF"/>
</dbReference>
<comment type="caution">
    <text evidence="2">The sequence shown here is derived from an EMBL/GenBank/DDBJ whole genome shotgun (WGS) entry which is preliminary data.</text>
</comment>
<dbReference type="PANTHER" id="PTHR43190:SF3">
    <property type="entry name" value="N-ACETYL-D-GLUCOSAMINE KINASE"/>
    <property type="match status" value="1"/>
</dbReference>
<evidence type="ECO:0000259" key="1">
    <source>
        <dbReference type="Pfam" id="PF01869"/>
    </source>
</evidence>
<dbReference type="Proteomes" id="UP000630097">
    <property type="component" value="Unassembled WGS sequence"/>
</dbReference>
<protein>
    <submittedName>
        <fullName evidence="2">N-acetylglucosamine kinase</fullName>
    </submittedName>
</protein>
<dbReference type="SUPFAM" id="SSF53067">
    <property type="entry name" value="Actin-like ATPase domain"/>
    <property type="match status" value="2"/>
</dbReference>
<keyword evidence="2" id="KW-0808">Transferase</keyword>